<dbReference type="AlphaFoldDB" id="A0A2P2LX72"/>
<evidence type="ECO:0000313" key="1">
    <source>
        <dbReference type="EMBL" id="MBX22557.1"/>
    </source>
</evidence>
<accession>A0A2P2LX72</accession>
<proteinExistence type="predicted"/>
<dbReference type="EMBL" id="GGEC01042073">
    <property type="protein sequence ID" value="MBX22557.1"/>
    <property type="molecule type" value="Transcribed_RNA"/>
</dbReference>
<name>A0A2P2LX72_RHIMU</name>
<organism evidence="1">
    <name type="scientific">Rhizophora mucronata</name>
    <name type="common">Asiatic mangrove</name>
    <dbReference type="NCBI Taxonomy" id="61149"/>
    <lineage>
        <taxon>Eukaryota</taxon>
        <taxon>Viridiplantae</taxon>
        <taxon>Streptophyta</taxon>
        <taxon>Embryophyta</taxon>
        <taxon>Tracheophyta</taxon>
        <taxon>Spermatophyta</taxon>
        <taxon>Magnoliopsida</taxon>
        <taxon>eudicotyledons</taxon>
        <taxon>Gunneridae</taxon>
        <taxon>Pentapetalae</taxon>
        <taxon>rosids</taxon>
        <taxon>fabids</taxon>
        <taxon>Malpighiales</taxon>
        <taxon>Rhizophoraceae</taxon>
        <taxon>Rhizophora</taxon>
    </lineage>
</organism>
<reference evidence="1" key="1">
    <citation type="submission" date="2018-02" db="EMBL/GenBank/DDBJ databases">
        <title>Rhizophora mucronata_Transcriptome.</title>
        <authorList>
            <person name="Meera S.P."/>
            <person name="Sreeshan A."/>
            <person name="Augustine A."/>
        </authorList>
    </citation>
    <scope>NUCLEOTIDE SEQUENCE</scope>
    <source>
        <tissue evidence="1">Leaf</tissue>
    </source>
</reference>
<sequence length="68" mass="7291">MTHSGEGQLECLKGLLQSAGELADNLQLTSTNCSHPILASNFLMFRSVMGSRSAGESIDHVFSFFLSA</sequence>
<protein>
    <submittedName>
        <fullName evidence="1">Uncharacterized protein MANES_16G104800</fullName>
    </submittedName>
</protein>